<dbReference type="AlphaFoldDB" id="F7NGA7"/>
<gene>
    <name evidence="2" type="ORF">ALO_05468</name>
    <name evidence="1" type="ORF">ALO_17066</name>
</gene>
<dbReference type="EMBL" id="AFGF01000040">
    <property type="protein sequence ID" value="EGO65025.1"/>
    <property type="molecule type" value="Genomic_DNA"/>
</dbReference>
<dbReference type="EMBL" id="AFGF01000189">
    <property type="protein sequence ID" value="EGO62651.1"/>
    <property type="molecule type" value="Genomic_DNA"/>
</dbReference>
<evidence type="ECO:0000313" key="2">
    <source>
        <dbReference type="EMBL" id="EGO65025.1"/>
    </source>
</evidence>
<evidence type="ECO:0008006" key="4">
    <source>
        <dbReference type="Google" id="ProtNLM"/>
    </source>
</evidence>
<proteinExistence type="predicted"/>
<evidence type="ECO:0000313" key="1">
    <source>
        <dbReference type="EMBL" id="EGO62651.1"/>
    </source>
</evidence>
<dbReference type="STRING" id="1009370.ALO_05468"/>
<sequence>MYPLKFVSLYFEKVWGGRDLLSFDASLPPGCIGE</sequence>
<evidence type="ECO:0000313" key="3">
    <source>
        <dbReference type="Proteomes" id="UP000003240"/>
    </source>
</evidence>
<keyword evidence="3" id="KW-1185">Reference proteome</keyword>
<comment type="caution">
    <text evidence="2">The sequence shown here is derived from an EMBL/GenBank/DDBJ whole genome shotgun (WGS) entry which is preliminary data.</text>
</comment>
<feature type="non-terminal residue" evidence="2">
    <location>
        <position position="34"/>
    </location>
</feature>
<accession>F7NGA7</accession>
<reference evidence="2 3" key="1">
    <citation type="journal article" date="2011" name="EMBO J.">
        <title>Structural diversity of bacterial flagellar motors.</title>
        <authorList>
            <person name="Chen S."/>
            <person name="Beeby M."/>
            <person name="Murphy G.E."/>
            <person name="Leadbetter J.R."/>
            <person name="Hendrixson D.R."/>
            <person name="Briegel A."/>
            <person name="Li Z."/>
            <person name="Shi J."/>
            <person name="Tocheva E.I."/>
            <person name="Muller A."/>
            <person name="Dobro M.J."/>
            <person name="Jensen G.J."/>
        </authorList>
    </citation>
    <scope>NUCLEOTIDE SEQUENCE [LARGE SCALE GENOMIC DNA]</scope>
    <source>
        <strain evidence="2 3">DSM 6540</strain>
    </source>
</reference>
<organism evidence="2 3">
    <name type="scientific">Acetonema longum DSM 6540</name>
    <dbReference type="NCBI Taxonomy" id="1009370"/>
    <lineage>
        <taxon>Bacteria</taxon>
        <taxon>Bacillati</taxon>
        <taxon>Bacillota</taxon>
        <taxon>Negativicutes</taxon>
        <taxon>Acetonemataceae</taxon>
        <taxon>Acetonema</taxon>
    </lineage>
</organism>
<protein>
    <recommendedName>
        <fullName evidence="4">Mannose-6-phosphate isomerase</fullName>
    </recommendedName>
</protein>
<name>F7NGA7_9FIRM</name>
<dbReference type="Proteomes" id="UP000003240">
    <property type="component" value="Unassembled WGS sequence"/>
</dbReference>